<dbReference type="InterPro" id="IPR005845">
    <property type="entry name" value="A-D-PHexomutase_a/b/a-II"/>
</dbReference>
<evidence type="ECO:0000259" key="10">
    <source>
        <dbReference type="Pfam" id="PF02879"/>
    </source>
</evidence>
<proteinExistence type="inferred from homology"/>
<dbReference type="Pfam" id="PF02880">
    <property type="entry name" value="PGM_PMM_III"/>
    <property type="match status" value="1"/>
</dbReference>
<dbReference type="InterPro" id="IPR005841">
    <property type="entry name" value="Alpha-D-phosphohexomutase_SF"/>
</dbReference>
<keyword evidence="6" id="KW-0413">Isomerase</keyword>
<dbReference type="EMBL" id="CP028858">
    <property type="protein sequence ID" value="AWB27305.1"/>
    <property type="molecule type" value="Genomic_DNA"/>
</dbReference>
<dbReference type="PANTHER" id="PTHR42946">
    <property type="entry name" value="PHOSPHOHEXOSE MUTASE"/>
    <property type="match status" value="1"/>
</dbReference>
<dbReference type="Proteomes" id="UP000244727">
    <property type="component" value="Chromosome"/>
</dbReference>
<dbReference type="SUPFAM" id="SSF53738">
    <property type="entry name" value="Phosphoglucomutase, first 3 domains"/>
    <property type="match status" value="3"/>
</dbReference>
<evidence type="ECO:0000256" key="4">
    <source>
        <dbReference type="ARBA" id="ARBA00022723"/>
    </source>
</evidence>
<dbReference type="KEGG" id="harc:HARCEL1_06115"/>
<dbReference type="RefSeq" id="WP_108381674.1">
    <property type="nucleotide sequence ID" value="NZ_CP028858.1"/>
</dbReference>
<accession>A0A2R4X0K5</accession>
<dbReference type="FunFam" id="3.40.120.10:FF:000003">
    <property type="entry name" value="Phosphoglucosamine mutase"/>
    <property type="match status" value="1"/>
</dbReference>
<dbReference type="InterPro" id="IPR036900">
    <property type="entry name" value="A-D-PHexomutase_C_sf"/>
</dbReference>
<dbReference type="InterPro" id="IPR016055">
    <property type="entry name" value="A-D-PHexomutase_a/b/a-I/II/III"/>
</dbReference>
<evidence type="ECO:0000259" key="11">
    <source>
        <dbReference type="Pfam" id="PF02880"/>
    </source>
</evidence>
<evidence type="ECO:0000256" key="5">
    <source>
        <dbReference type="ARBA" id="ARBA00022842"/>
    </source>
</evidence>
<gene>
    <name evidence="12" type="primary">glmM</name>
    <name evidence="12" type="ORF">HARCEL1_06115</name>
</gene>
<name>A0A2R4X0K5_9EURY</name>
<dbReference type="PANTHER" id="PTHR42946:SF1">
    <property type="entry name" value="PHOSPHOGLUCOMUTASE (ALPHA-D-GLUCOSE-1,6-BISPHOSPHATE-DEPENDENT)"/>
    <property type="match status" value="1"/>
</dbReference>
<reference evidence="12 13" key="1">
    <citation type="submission" date="2018-04" db="EMBL/GenBank/DDBJ databases">
        <title>Halococcoides cellulosivorans gen. nov., sp. nov., an extremely halophilic cellulose-utilizing haloarchaeon from hypersaline lakes.</title>
        <authorList>
            <person name="Sorokin D.Y."/>
            <person name="Toshchakov S.V."/>
            <person name="Samarov N.I."/>
            <person name="Korzhenkov A."/>
            <person name="Kublanov I.V."/>
        </authorList>
    </citation>
    <scope>NUCLEOTIDE SEQUENCE [LARGE SCALE GENOMIC DNA]</scope>
    <source>
        <strain evidence="12 13">HArcel1</strain>
    </source>
</reference>
<feature type="domain" description="Alpha-D-phosphohexomutase alpha/beta/alpha" evidence="10">
    <location>
        <begin position="152"/>
        <end position="253"/>
    </location>
</feature>
<dbReference type="GO" id="GO:0008966">
    <property type="term" value="F:phosphoglucosamine mutase activity"/>
    <property type="evidence" value="ECO:0007669"/>
    <property type="project" value="InterPro"/>
</dbReference>
<sequence>MEVFGSSGTRGVVNESVTPASVMELATAVGAHWHAAGADRIAIGHDTRTSGPALASVVAGTLASAGLDVDRLGVLPTPAVQAYAATESIPAMMITASHNPPAHNGIKLVGSDGLELQIDALEAIETRLESGATTNADWDALGEIRTVETARDRYVERVVDAVDRERIASADLTVVIDPGHGAGSVTSPAIFRELGCTVRTINAQPDGRFPGRNPEPVPENLADLRAAVASSDADLGIAHDGDADRAIFVDETGTQIEGDAALAALADAELGAGDSVVTAVSTSRRLGQVADAAGASVEYTPIGSTHIVSRIADLESDGRSVPIAGEGNGGILFPAYGAIRDGAYTAARFCELIADAPASQVVAPYSGSYIVRENVHYDSEAERTAMLDAIERVATESGATVDRTDGFRLEYDDGWVLARPSGTEPLVRIYAEADTADRATDLVSEFEAAIRDARDAV</sequence>
<feature type="domain" description="Alpha-D-phosphohexomutase alpha/beta/alpha" evidence="11">
    <location>
        <begin position="258"/>
        <end position="361"/>
    </location>
</feature>
<dbReference type="InterPro" id="IPR050060">
    <property type="entry name" value="Phosphoglucosamine_mutase"/>
</dbReference>
<evidence type="ECO:0000313" key="12">
    <source>
        <dbReference type="EMBL" id="AWB27305.1"/>
    </source>
</evidence>
<dbReference type="InterPro" id="IPR016066">
    <property type="entry name" value="A-D-PHexomutase_CS"/>
</dbReference>
<organism evidence="12 13">
    <name type="scientific">Halococcoides cellulosivorans</name>
    <dbReference type="NCBI Taxonomy" id="1679096"/>
    <lineage>
        <taxon>Archaea</taxon>
        <taxon>Methanobacteriati</taxon>
        <taxon>Methanobacteriota</taxon>
        <taxon>Stenosarchaea group</taxon>
        <taxon>Halobacteria</taxon>
        <taxon>Halobacteriales</taxon>
        <taxon>Haloarculaceae</taxon>
        <taxon>Halococcoides</taxon>
    </lineage>
</organism>
<keyword evidence="13" id="KW-1185">Reference proteome</keyword>
<dbReference type="GO" id="GO:0000287">
    <property type="term" value="F:magnesium ion binding"/>
    <property type="evidence" value="ECO:0007669"/>
    <property type="project" value="InterPro"/>
</dbReference>
<comment type="similarity">
    <text evidence="2 7">Belongs to the phosphohexose mutase family.</text>
</comment>
<evidence type="ECO:0000256" key="2">
    <source>
        <dbReference type="ARBA" id="ARBA00010231"/>
    </source>
</evidence>
<feature type="domain" description="Alpha-D-phosphohexomutase C-terminal" evidence="8">
    <location>
        <begin position="387"/>
        <end position="447"/>
    </location>
</feature>
<dbReference type="Pfam" id="PF00408">
    <property type="entry name" value="PGM_PMM_IV"/>
    <property type="match status" value="1"/>
</dbReference>
<dbReference type="AlphaFoldDB" id="A0A2R4X0K5"/>
<evidence type="ECO:0000256" key="3">
    <source>
        <dbReference type="ARBA" id="ARBA00022553"/>
    </source>
</evidence>
<evidence type="ECO:0000259" key="8">
    <source>
        <dbReference type="Pfam" id="PF00408"/>
    </source>
</evidence>
<evidence type="ECO:0000256" key="6">
    <source>
        <dbReference type="ARBA" id="ARBA00023235"/>
    </source>
</evidence>
<dbReference type="GeneID" id="36512064"/>
<dbReference type="InterPro" id="IPR005843">
    <property type="entry name" value="A-D-PHexomutase_C"/>
</dbReference>
<dbReference type="InterPro" id="IPR005846">
    <property type="entry name" value="A-D-PHexomutase_a/b/a-III"/>
</dbReference>
<evidence type="ECO:0000259" key="9">
    <source>
        <dbReference type="Pfam" id="PF02878"/>
    </source>
</evidence>
<feature type="domain" description="Alpha-D-phosphohexomutase alpha/beta/alpha" evidence="9">
    <location>
        <begin position="2"/>
        <end position="131"/>
    </location>
</feature>
<evidence type="ECO:0000313" key="13">
    <source>
        <dbReference type="Proteomes" id="UP000244727"/>
    </source>
</evidence>
<dbReference type="Pfam" id="PF02878">
    <property type="entry name" value="PGM_PMM_I"/>
    <property type="match status" value="1"/>
</dbReference>
<comment type="cofactor">
    <cofactor evidence="1">
        <name>Mg(2+)</name>
        <dbReference type="ChEBI" id="CHEBI:18420"/>
    </cofactor>
</comment>
<keyword evidence="3" id="KW-0597">Phosphoprotein</keyword>
<dbReference type="PRINTS" id="PR00509">
    <property type="entry name" value="PGMPMM"/>
</dbReference>
<dbReference type="PROSITE" id="PS00710">
    <property type="entry name" value="PGM_PMM"/>
    <property type="match status" value="1"/>
</dbReference>
<dbReference type="CDD" id="cd03087">
    <property type="entry name" value="PGM_like1"/>
    <property type="match status" value="1"/>
</dbReference>
<dbReference type="SUPFAM" id="SSF55957">
    <property type="entry name" value="Phosphoglucomutase, C-terminal domain"/>
    <property type="match status" value="1"/>
</dbReference>
<keyword evidence="4 7" id="KW-0479">Metal-binding</keyword>
<dbReference type="GO" id="GO:0005975">
    <property type="term" value="P:carbohydrate metabolic process"/>
    <property type="evidence" value="ECO:0007669"/>
    <property type="project" value="InterPro"/>
</dbReference>
<protein>
    <submittedName>
        <fullName evidence="12">Phosphoglucosamine mutase</fullName>
    </submittedName>
</protein>
<evidence type="ECO:0000256" key="7">
    <source>
        <dbReference type="RuleBase" id="RU004326"/>
    </source>
</evidence>
<keyword evidence="5 7" id="KW-0460">Magnesium</keyword>
<dbReference type="GO" id="GO:0004615">
    <property type="term" value="F:phosphomannomutase activity"/>
    <property type="evidence" value="ECO:0007669"/>
    <property type="project" value="TreeGrafter"/>
</dbReference>
<dbReference type="InterPro" id="IPR024086">
    <property type="entry name" value="GlmM_arc-type"/>
</dbReference>
<evidence type="ECO:0000256" key="1">
    <source>
        <dbReference type="ARBA" id="ARBA00001946"/>
    </source>
</evidence>
<dbReference type="Gene3D" id="3.30.310.50">
    <property type="entry name" value="Alpha-D-phosphohexomutase, C-terminal domain"/>
    <property type="match status" value="1"/>
</dbReference>
<dbReference type="Gene3D" id="3.40.120.10">
    <property type="entry name" value="Alpha-D-Glucose-1,6-Bisphosphate, subunit A, domain 3"/>
    <property type="match status" value="3"/>
</dbReference>
<dbReference type="Pfam" id="PF02879">
    <property type="entry name" value="PGM_PMM_II"/>
    <property type="match status" value="1"/>
</dbReference>
<dbReference type="InterPro" id="IPR005844">
    <property type="entry name" value="A-D-PHexomutase_a/b/a-I"/>
</dbReference>
<dbReference type="NCBIfam" id="TIGR03990">
    <property type="entry name" value="Arch_GlmM"/>
    <property type="match status" value="1"/>
</dbReference>